<dbReference type="RefSeq" id="WP_281268879.1">
    <property type="nucleotide sequence ID" value="NZ_QGDN01000001.1"/>
</dbReference>
<keyword evidence="2" id="KW-0645">Protease</keyword>
<evidence type="ECO:0000256" key="3">
    <source>
        <dbReference type="ARBA" id="ARBA00022801"/>
    </source>
</evidence>
<dbReference type="AlphaFoldDB" id="A0A2Y9BUI5"/>
<name>A0A2Y9BUI5_9MICO</name>
<evidence type="ECO:0000313" key="8">
    <source>
        <dbReference type="Proteomes" id="UP000250028"/>
    </source>
</evidence>
<keyword evidence="4" id="KW-0788">Thiol protease</keyword>
<keyword evidence="5" id="KW-0732">Signal</keyword>
<dbReference type="SUPFAM" id="SSF54001">
    <property type="entry name" value="Cysteine proteinases"/>
    <property type="match status" value="1"/>
</dbReference>
<proteinExistence type="inferred from homology"/>
<evidence type="ECO:0000256" key="5">
    <source>
        <dbReference type="SAM" id="SignalP"/>
    </source>
</evidence>
<dbReference type="PANTHER" id="PTHR47359">
    <property type="entry name" value="PEPTIDOGLYCAN DL-ENDOPEPTIDASE CWLO"/>
    <property type="match status" value="1"/>
</dbReference>
<gene>
    <name evidence="7" type="ORF">SAMN04489750_3144</name>
</gene>
<evidence type="ECO:0000256" key="1">
    <source>
        <dbReference type="ARBA" id="ARBA00007074"/>
    </source>
</evidence>
<evidence type="ECO:0000256" key="2">
    <source>
        <dbReference type="ARBA" id="ARBA00022670"/>
    </source>
</evidence>
<reference evidence="8" key="1">
    <citation type="submission" date="2016-10" db="EMBL/GenBank/DDBJ databases">
        <authorList>
            <person name="Varghese N."/>
            <person name="Submissions S."/>
        </authorList>
    </citation>
    <scope>NUCLEOTIDE SEQUENCE [LARGE SCALE GENOMIC DNA]</scope>
    <source>
        <strain evidence="8">DSM 22951</strain>
    </source>
</reference>
<dbReference type="InterPro" id="IPR051794">
    <property type="entry name" value="PG_Endopeptidase_C40"/>
</dbReference>
<dbReference type="GO" id="GO:0006508">
    <property type="term" value="P:proteolysis"/>
    <property type="evidence" value="ECO:0007669"/>
    <property type="project" value="UniProtKB-KW"/>
</dbReference>
<feature type="signal peptide" evidence="5">
    <location>
        <begin position="1"/>
        <end position="42"/>
    </location>
</feature>
<dbReference type="PROSITE" id="PS51935">
    <property type="entry name" value="NLPC_P60"/>
    <property type="match status" value="1"/>
</dbReference>
<dbReference type="PANTHER" id="PTHR47359:SF3">
    <property type="entry name" value="NLP_P60 DOMAIN-CONTAINING PROTEIN-RELATED"/>
    <property type="match status" value="1"/>
</dbReference>
<dbReference type="Gene3D" id="1.10.101.10">
    <property type="entry name" value="PGBD-like superfamily/PGBD"/>
    <property type="match status" value="1"/>
</dbReference>
<feature type="domain" description="NlpC/P60" evidence="6">
    <location>
        <begin position="139"/>
        <end position="251"/>
    </location>
</feature>
<dbReference type="Pfam" id="PF00877">
    <property type="entry name" value="NLPC_P60"/>
    <property type="match status" value="1"/>
</dbReference>
<dbReference type="InterPro" id="IPR000064">
    <property type="entry name" value="NLP_P60_dom"/>
</dbReference>
<keyword evidence="8" id="KW-1185">Reference proteome</keyword>
<dbReference type="GO" id="GO:0008234">
    <property type="term" value="F:cysteine-type peptidase activity"/>
    <property type="evidence" value="ECO:0007669"/>
    <property type="project" value="UniProtKB-KW"/>
</dbReference>
<evidence type="ECO:0000256" key="4">
    <source>
        <dbReference type="ARBA" id="ARBA00022807"/>
    </source>
</evidence>
<comment type="similarity">
    <text evidence="1">Belongs to the peptidase C40 family.</text>
</comment>
<accession>A0A2Y9BUI5</accession>
<evidence type="ECO:0000259" key="6">
    <source>
        <dbReference type="PROSITE" id="PS51935"/>
    </source>
</evidence>
<dbReference type="InterPro" id="IPR036366">
    <property type="entry name" value="PGBDSf"/>
</dbReference>
<dbReference type="InterPro" id="IPR038765">
    <property type="entry name" value="Papain-like_cys_pep_sf"/>
</dbReference>
<keyword evidence="3 7" id="KW-0378">Hydrolase</keyword>
<organism evidence="7 8">
    <name type="scientific">Branchiibius hedensis</name>
    <dbReference type="NCBI Taxonomy" id="672460"/>
    <lineage>
        <taxon>Bacteria</taxon>
        <taxon>Bacillati</taxon>
        <taxon>Actinomycetota</taxon>
        <taxon>Actinomycetes</taxon>
        <taxon>Micrococcales</taxon>
        <taxon>Dermacoccaceae</taxon>
        <taxon>Branchiibius</taxon>
    </lineage>
</organism>
<dbReference type="Pfam" id="PF01471">
    <property type="entry name" value="PG_binding_1"/>
    <property type="match status" value="1"/>
</dbReference>
<feature type="chain" id="PRO_5016126310" evidence="5">
    <location>
        <begin position="43"/>
        <end position="251"/>
    </location>
</feature>
<dbReference type="InterPro" id="IPR036365">
    <property type="entry name" value="PGBD-like_sf"/>
</dbReference>
<protein>
    <submittedName>
        <fullName evidence="7">Cell wall-associated hydrolase, NlpC family</fullName>
    </submittedName>
</protein>
<dbReference type="Gene3D" id="3.90.1720.10">
    <property type="entry name" value="endopeptidase domain like (from Nostoc punctiforme)"/>
    <property type="match status" value="1"/>
</dbReference>
<dbReference type="SUPFAM" id="SSF47090">
    <property type="entry name" value="PGBD-like"/>
    <property type="match status" value="1"/>
</dbReference>
<dbReference type="InterPro" id="IPR002477">
    <property type="entry name" value="Peptidoglycan-bd-like"/>
</dbReference>
<evidence type="ECO:0000313" key="7">
    <source>
        <dbReference type="EMBL" id="SSA35772.1"/>
    </source>
</evidence>
<sequence>MASYRPRHLKRSVSPLRGRGAALAASAAVLVPALAVTDQAAAAPVSAKTAVAPAAVAAAATTSGPTLRYGSYGSAVRVLQSKLNAKGYRLAVDGSFGPKTRAAVRAFQAKARVGVSGTVGAATWRALGGYPKAAAPSRSSDRSSIVAIAYRYLGAPYVSGGSGPRVFDCSGLTSYVYRQAGISLPRTARGQQAAVPRTSHPVPGDLVFFGYPATHVGIYVSPGKMIASPRPGKVVNVQPIYQRPSGYGHVR</sequence>
<dbReference type="EMBL" id="UESZ01000001">
    <property type="protein sequence ID" value="SSA35772.1"/>
    <property type="molecule type" value="Genomic_DNA"/>
</dbReference>
<dbReference type="Proteomes" id="UP000250028">
    <property type="component" value="Unassembled WGS sequence"/>
</dbReference>